<keyword evidence="3" id="KW-1185">Reference proteome</keyword>
<protein>
    <submittedName>
        <fullName evidence="2">Uncharacterized protein</fullName>
    </submittedName>
</protein>
<dbReference type="AlphaFoldDB" id="A0AAV2D840"/>
<evidence type="ECO:0000256" key="1">
    <source>
        <dbReference type="SAM" id="MobiDB-lite"/>
    </source>
</evidence>
<gene>
    <name evidence="2" type="ORF">LTRI10_LOCUS11528</name>
</gene>
<reference evidence="2 3" key="1">
    <citation type="submission" date="2024-04" db="EMBL/GenBank/DDBJ databases">
        <authorList>
            <person name="Fracassetti M."/>
        </authorList>
    </citation>
    <scope>NUCLEOTIDE SEQUENCE [LARGE SCALE GENOMIC DNA]</scope>
</reference>
<evidence type="ECO:0000313" key="2">
    <source>
        <dbReference type="EMBL" id="CAL1368347.1"/>
    </source>
</evidence>
<sequence length="340" mass="37776">MAFNNSQLRPAVVFKNQGFRSTIVHNRYLRCFRDRSIYPSFTIHPSAFTKYGMDIPSLLSGICWSSLSEEQCFLHCPESVRQFYVNLRRGRGAGSNFFTTLVHDHEVTVSPDLLASVLALPHSGLQDGRLPDDLKALHFFITRCFLPRDISSTIILHTPDLWILSNARARQPISYASLMFAHMISFGNGSFSGPLPFGPLITRYLHRLGIDLRDKISLCNIHDDLHPNHVLNRLDADVGSRKLVSASGGVAASMFSANDDTRGLVAGLTHAAVTTVENEIKRGKEVGNASTTKLQVCKERLELLEADEPMPAPDNFDPISSDLDSGDDISEYESPPNYPF</sequence>
<dbReference type="Proteomes" id="UP001497516">
    <property type="component" value="Chromosome 2"/>
</dbReference>
<dbReference type="EMBL" id="OZ034815">
    <property type="protein sequence ID" value="CAL1368347.1"/>
    <property type="molecule type" value="Genomic_DNA"/>
</dbReference>
<name>A0AAV2D840_9ROSI</name>
<organism evidence="2 3">
    <name type="scientific">Linum trigynum</name>
    <dbReference type="NCBI Taxonomy" id="586398"/>
    <lineage>
        <taxon>Eukaryota</taxon>
        <taxon>Viridiplantae</taxon>
        <taxon>Streptophyta</taxon>
        <taxon>Embryophyta</taxon>
        <taxon>Tracheophyta</taxon>
        <taxon>Spermatophyta</taxon>
        <taxon>Magnoliopsida</taxon>
        <taxon>eudicotyledons</taxon>
        <taxon>Gunneridae</taxon>
        <taxon>Pentapetalae</taxon>
        <taxon>rosids</taxon>
        <taxon>fabids</taxon>
        <taxon>Malpighiales</taxon>
        <taxon>Linaceae</taxon>
        <taxon>Linum</taxon>
    </lineage>
</organism>
<feature type="region of interest" description="Disordered" evidence="1">
    <location>
        <begin position="305"/>
        <end position="340"/>
    </location>
</feature>
<proteinExistence type="predicted"/>
<evidence type="ECO:0000313" key="3">
    <source>
        <dbReference type="Proteomes" id="UP001497516"/>
    </source>
</evidence>
<accession>A0AAV2D840</accession>